<feature type="signal peptide" evidence="1">
    <location>
        <begin position="1"/>
        <end position="23"/>
    </location>
</feature>
<gene>
    <name evidence="3" type="ORF">EZ313_19350</name>
</gene>
<dbReference type="OrthoDB" id="129343at2"/>
<sequence>MTLNTPRRLALAVLAATAFSACASGPFVNSTKHKATMTQQKQQVVALLKAIETGEGAPVAVINHNKYIQHNLGAADGLAGFGALLQALPKGSAKVNTVRVFHDGEFVFTHTDYNFFGPKVGFDIFRFEDGKIVEHWDNLQEPPKAPNPSGRTMIDGPTQSSGLEVTAANKKLVAAFVDDILVNGRMEKLTGYFDGDNYVQHNPQIADGLSGLGKALEAMAKAGVTMKYSRVHKVLGEGDFVLVVSEGQFAGKPTSFYDLFRVQNGKIAEHWDTIEAIPPRAEWKNANGKF</sequence>
<evidence type="ECO:0000256" key="1">
    <source>
        <dbReference type="SAM" id="SignalP"/>
    </source>
</evidence>
<evidence type="ECO:0000313" key="3">
    <source>
        <dbReference type="EMBL" id="TFZ00612.1"/>
    </source>
</evidence>
<reference evidence="3 4" key="1">
    <citation type="submission" date="2019-03" db="EMBL/GenBank/DDBJ databases">
        <title>Ramlibacter henchirensis DSM 14656, whole genome shotgun sequence.</title>
        <authorList>
            <person name="Zhang X."/>
            <person name="Feng G."/>
            <person name="Zhu H."/>
        </authorList>
    </citation>
    <scope>NUCLEOTIDE SEQUENCE [LARGE SCALE GENOMIC DNA]</scope>
    <source>
        <strain evidence="3 4">DSM 14656</strain>
    </source>
</reference>
<dbReference type="SUPFAM" id="SSF54427">
    <property type="entry name" value="NTF2-like"/>
    <property type="match status" value="2"/>
</dbReference>
<accession>A0A4Z0BPC3</accession>
<dbReference type="Proteomes" id="UP000298180">
    <property type="component" value="Unassembled WGS sequence"/>
</dbReference>
<dbReference type="Pfam" id="PF12680">
    <property type="entry name" value="SnoaL_2"/>
    <property type="match status" value="2"/>
</dbReference>
<dbReference type="GO" id="GO:0030638">
    <property type="term" value="P:polyketide metabolic process"/>
    <property type="evidence" value="ECO:0007669"/>
    <property type="project" value="InterPro"/>
</dbReference>
<proteinExistence type="predicted"/>
<dbReference type="InterPro" id="IPR037401">
    <property type="entry name" value="SnoaL-like"/>
</dbReference>
<feature type="domain" description="SnoaL-like" evidence="2">
    <location>
        <begin position="51"/>
        <end position="135"/>
    </location>
</feature>
<feature type="chain" id="PRO_5021308709" description="SnoaL-like domain-containing protein" evidence="1">
    <location>
        <begin position="24"/>
        <end position="290"/>
    </location>
</feature>
<evidence type="ECO:0000259" key="2">
    <source>
        <dbReference type="Pfam" id="PF12680"/>
    </source>
</evidence>
<dbReference type="PANTHER" id="PTHR38436">
    <property type="entry name" value="POLYKETIDE CYCLASE SNOAL-LIKE DOMAIN"/>
    <property type="match status" value="1"/>
</dbReference>
<feature type="domain" description="SnoaL-like" evidence="2">
    <location>
        <begin position="173"/>
        <end position="270"/>
    </location>
</feature>
<dbReference type="EMBL" id="SMLM01000003">
    <property type="protein sequence ID" value="TFZ00612.1"/>
    <property type="molecule type" value="Genomic_DNA"/>
</dbReference>
<name>A0A4Z0BPC3_9BURK</name>
<comment type="caution">
    <text evidence="3">The sequence shown here is derived from an EMBL/GenBank/DDBJ whole genome shotgun (WGS) entry which is preliminary data.</text>
</comment>
<dbReference type="PROSITE" id="PS51257">
    <property type="entry name" value="PROKAR_LIPOPROTEIN"/>
    <property type="match status" value="1"/>
</dbReference>
<dbReference type="PANTHER" id="PTHR38436:SF1">
    <property type="entry name" value="ESTER CYCLASE"/>
    <property type="match status" value="1"/>
</dbReference>
<protein>
    <recommendedName>
        <fullName evidence="2">SnoaL-like domain-containing protein</fullName>
    </recommendedName>
</protein>
<dbReference type="AlphaFoldDB" id="A0A4Z0BPC3"/>
<keyword evidence="1" id="KW-0732">Signal</keyword>
<dbReference type="Gene3D" id="3.10.450.50">
    <property type="match status" value="2"/>
</dbReference>
<organism evidence="3 4">
    <name type="scientific">Ramlibacter henchirensis</name>
    <dbReference type="NCBI Taxonomy" id="204072"/>
    <lineage>
        <taxon>Bacteria</taxon>
        <taxon>Pseudomonadati</taxon>
        <taxon>Pseudomonadota</taxon>
        <taxon>Betaproteobacteria</taxon>
        <taxon>Burkholderiales</taxon>
        <taxon>Comamonadaceae</taxon>
        <taxon>Ramlibacter</taxon>
    </lineage>
</organism>
<keyword evidence="4" id="KW-1185">Reference proteome</keyword>
<dbReference type="InterPro" id="IPR032710">
    <property type="entry name" value="NTF2-like_dom_sf"/>
</dbReference>
<dbReference type="InterPro" id="IPR009959">
    <property type="entry name" value="Cyclase_SnoaL-like"/>
</dbReference>
<evidence type="ECO:0000313" key="4">
    <source>
        <dbReference type="Proteomes" id="UP000298180"/>
    </source>
</evidence>